<sequence>MAVAQMSRTAVVALFLVAVVVAAAYVPAPATAFGCFDDCYERCANGKKDDACNSMCKQACSGAGGGSAASPDNA</sequence>
<evidence type="ECO:0000313" key="2">
    <source>
        <dbReference type="EnsemblPlants" id="OPUNC02G01620.1"/>
    </source>
</evidence>
<accession>A0A0E0JV10</accession>
<dbReference type="eggNOG" id="ENOG502RRQI">
    <property type="taxonomic scope" value="Eukaryota"/>
</dbReference>
<reference evidence="2" key="1">
    <citation type="submission" date="2015-04" db="UniProtKB">
        <authorList>
            <consortium name="EnsemblPlants"/>
        </authorList>
    </citation>
    <scope>IDENTIFICATION</scope>
</reference>
<keyword evidence="1" id="KW-0732">Signal</keyword>
<organism evidence="2">
    <name type="scientific">Oryza punctata</name>
    <name type="common">Red rice</name>
    <dbReference type="NCBI Taxonomy" id="4537"/>
    <lineage>
        <taxon>Eukaryota</taxon>
        <taxon>Viridiplantae</taxon>
        <taxon>Streptophyta</taxon>
        <taxon>Embryophyta</taxon>
        <taxon>Tracheophyta</taxon>
        <taxon>Spermatophyta</taxon>
        <taxon>Magnoliopsida</taxon>
        <taxon>Liliopsida</taxon>
        <taxon>Poales</taxon>
        <taxon>Poaceae</taxon>
        <taxon>BOP clade</taxon>
        <taxon>Oryzoideae</taxon>
        <taxon>Oryzeae</taxon>
        <taxon>Oryzinae</taxon>
        <taxon>Oryza</taxon>
    </lineage>
</organism>
<dbReference type="Proteomes" id="UP000026962">
    <property type="component" value="Chromosome 2"/>
</dbReference>
<feature type="signal peptide" evidence="1">
    <location>
        <begin position="1"/>
        <end position="24"/>
    </location>
</feature>
<dbReference type="Gramene" id="OPUNC02G01620.1">
    <property type="protein sequence ID" value="OPUNC02G01620.1"/>
    <property type="gene ID" value="OPUNC02G01620"/>
</dbReference>
<keyword evidence="3" id="KW-1185">Reference proteome</keyword>
<name>A0A0E0JV10_ORYPU</name>
<evidence type="ECO:0000256" key="1">
    <source>
        <dbReference type="SAM" id="SignalP"/>
    </source>
</evidence>
<feature type="chain" id="PRO_5002364365" evidence="1">
    <location>
        <begin position="25"/>
        <end position="74"/>
    </location>
</feature>
<dbReference type="HOGENOM" id="CLU_198553_0_0_1"/>
<proteinExistence type="predicted"/>
<evidence type="ECO:0000313" key="3">
    <source>
        <dbReference type="Proteomes" id="UP000026962"/>
    </source>
</evidence>
<dbReference type="EnsemblPlants" id="OPUNC02G01620.1">
    <property type="protein sequence ID" value="OPUNC02G01620.1"/>
    <property type="gene ID" value="OPUNC02G01620"/>
</dbReference>
<dbReference type="OMA" id="NERCANG"/>
<protein>
    <submittedName>
        <fullName evidence="2">Uncharacterized protein</fullName>
    </submittedName>
</protein>
<dbReference type="AlphaFoldDB" id="A0A0E0JV10"/>
<reference evidence="2" key="2">
    <citation type="submission" date="2018-05" db="EMBL/GenBank/DDBJ databases">
        <title>OpunRS2 (Oryza punctata Reference Sequence Version 2).</title>
        <authorList>
            <person name="Zhang J."/>
            <person name="Kudrna D."/>
            <person name="Lee S."/>
            <person name="Talag J."/>
            <person name="Welchert J."/>
            <person name="Wing R.A."/>
        </authorList>
    </citation>
    <scope>NUCLEOTIDE SEQUENCE [LARGE SCALE GENOMIC DNA]</scope>
</reference>